<keyword evidence="6" id="KW-0812">Transmembrane</keyword>
<keyword evidence="9" id="KW-0121">Carboxypeptidase</keyword>
<evidence type="ECO:0000256" key="5">
    <source>
        <dbReference type="SAM" id="MobiDB-lite"/>
    </source>
</evidence>
<feature type="chain" id="PRO_5045953592" evidence="7">
    <location>
        <begin position="32"/>
        <end position="1051"/>
    </location>
</feature>
<feature type="compositionally biased region" description="Polar residues" evidence="5">
    <location>
        <begin position="36"/>
        <end position="54"/>
    </location>
</feature>
<evidence type="ECO:0000256" key="6">
    <source>
        <dbReference type="SAM" id="Phobius"/>
    </source>
</evidence>
<evidence type="ECO:0000256" key="2">
    <source>
        <dbReference type="ARBA" id="ARBA00022525"/>
    </source>
</evidence>
<keyword evidence="4" id="KW-0572">Peptidoglycan-anchor</keyword>
<evidence type="ECO:0000259" key="8">
    <source>
        <dbReference type="PROSITE" id="PS50847"/>
    </source>
</evidence>
<dbReference type="NCBIfam" id="TIGR01167">
    <property type="entry name" value="LPXTG_anchor"/>
    <property type="match status" value="1"/>
</dbReference>
<evidence type="ECO:0000313" key="10">
    <source>
        <dbReference type="Proteomes" id="UP001519296"/>
    </source>
</evidence>
<protein>
    <submittedName>
        <fullName evidence="9">Zinc carboxypeptidase</fullName>
    </submittedName>
</protein>
<feature type="region of interest" description="Disordered" evidence="5">
    <location>
        <begin position="36"/>
        <end position="85"/>
    </location>
</feature>
<dbReference type="Gene3D" id="3.40.630.10">
    <property type="entry name" value="Zn peptidases"/>
    <property type="match status" value="1"/>
</dbReference>
<dbReference type="Pfam" id="PF00746">
    <property type="entry name" value="Gram_pos_anchor"/>
    <property type="match status" value="1"/>
</dbReference>
<dbReference type="InterPro" id="IPR019931">
    <property type="entry name" value="LPXTG_anchor"/>
</dbReference>
<proteinExistence type="predicted"/>
<gene>
    <name evidence="9" type="ORF">C4K46_08750</name>
</gene>
<keyword evidence="2" id="KW-0964">Secreted</keyword>
<dbReference type="Proteomes" id="UP001519296">
    <property type="component" value="Unassembled WGS sequence"/>
</dbReference>
<dbReference type="GO" id="GO:0004180">
    <property type="term" value="F:carboxypeptidase activity"/>
    <property type="evidence" value="ECO:0007669"/>
    <property type="project" value="UniProtKB-KW"/>
</dbReference>
<evidence type="ECO:0000256" key="7">
    <source>
        <dbReference type="SAM" id="SignalP"/>
    </source>
</evidence>
<keyword evidence="6" id="KW-0472">Membrane</keyword>
<name>A0ABS5B6B3_9STRE</name>
<comment type="caution">
    <text evidence="9">The sequence shown here is derived from an EMBL/GenBank/DDBJ whole genome shotgun (WGS) entry which is preliminary data.</text>
</comment>
<feature type="domain" description="Gram-positive cocci surface proteins LPxTG" evidence="8">
    <location>
        <begin position="1014"/>
        <end position="1051"/>
    </location>
</feature>
<keyword evidence="6" id="KW-1133">Transmembrane helix</keyword>
<evidence type="ECO:0000256" key="3">
    <source>
        <dbReference type="ARBA" id="ARBA00022729"/>
    </source>
</evidence>
<feature type="transmembrane region" description="Helical" evidence="6">
    <location>
        <begin position="1023"/>
        <end position="1042"/>
    </location>
</feature>
<keyword evidence="9" id="KW-0378">Hydrolase</keyword>
<dbReference type="PROSITE" id="PS50847">
    <property type="entry name" value="GRAM_POS_ANCHORING"/>
    <property type="match status" value="1"/>
</dbReference>
<keyword evidence="10" id="KW-1185">Reference proteome</keyword>
<sequence>MKDSYKKRLFSQVLSLSTACLLAVLVQGQVAADSLEVSSDSPQEASLETNQANEKLQEEKAQDKLPDNSLTKDQEQAPLGKADHQEEDLAAKKAVLANQAQADSTELADSPLYMSEKNEIKDQVQGAGDKANDLTWTLDNKPLNEWKSWNLDQGDFSGPDFIKVKARKNGQDLDLTIETQELFGQDLSLREPSNIRRSYRAYMGQHQLVGRTSDQSLIIRKNLIFRPYESFHTHEEMLAAIEQSRKEAKKDRLVQIETIGRSAENREVKLGIISKDQASIDHYLRETSPRMLTSPDQVLEELKKGQLNYKLPVLINNTHADEQPAIDIITRLFHDFATKDSFQFPSKDAQGQETKLTFSISELLERFIFLFNFTENPDGDVANTRALANGLDPNRDAGYQANPETRIIAGLINKWNPMALYDIHGFVKEFLIEPATPPHDPNFEYDLMADLLLENAHSMGRAGVANSKYDSYIIPKLDWGEGWDDSFSGYTGVYALYHGILGHTIEIPEGNQASFDAGYHAVLGGIDFLRSKPDQLMEMRLKFYSRGINKIEAPEAEKELVGPNGEIVGRIKNGRDKFFPDYYVIPMSLDKNNALDQAFKMIDYFKRNGVIVQELKEDTGPFKKGDLVVDMAQAKRGYANHILYSGSNESKWGAMYAELVVNFPDMKGFKAYQVFEDQYFAGKLGEVTSNQAQRTSKLDYKAPYYILSNNSESAVKAVNQALAQGKEVYLTEDGYILDTASFDQLLKDYPLYGQPLYKQPLGTRLKPVKVYSPNNYAAWAGVESPTHSALVLKSLGFNIVNTPQEADVILLENSRFDASILGLKPTIVVGGSAMQRLEKLGVLEGFDAERFKGGSDYEGLMRAIVDDLDPLASGYAKNDLFYSNSGNWIEKVPANFRTLMKIADSNYYIAGWWPQNELLANKTVAIAGSYQGQTMFIYAGNPSNRLHPVHFYRWLSNAIFGSQLATLQDLAQDPGVEQVEVLTARPQARPLSQTTSQGATYQAQPQVMRAGVQLPQTGSKEDATAFLLAGLVLATSSGLILLKKKEEKAQG</sequence>
<dbReference type="EMBL" id="PRDG01000005">
    <property type="protein sequence ID" value="MBP2624026.1"/>
    <property type="molecule type" value="Genomic_DNA"/>
</dbReference>
<dbReference type="SUPFAM" id="SSF53187">
    <property type="entry name" value="Zn-dependent exopeptidases"/>
    <property type="match status" value="1"/>
</dbReference>
<keyword evidence="9" id="KW-0645">Protease</keyword>
<feature type="signal peptide" evidence="7">
    <location>
        <begin position="1"/>
        <end position="31"/>
    </location>
</feature>
<reference evidence="9 10" key="1">
    <citation type="submission" date="2018-02" db="EMBL/GenBank/DDBJ databases">
        <title>Draft genome sequence of Streptococcus oricebi CCUG 70868T type strain.</title>
        <authorList>
            <person name="Mendez V."/>
            <person name="Salva-Serra F."/>
            <person name="Jaen-Luchoro D."/>
            <person name="Gonzales-Siles L."/>
            <person name="Karlsson R."/>
            <person name="Engstrom-Jakobsson H."/>
            <person name="Busquets A."/>
            <person name="Gomila M."/>
            <person name="Pineiro-Iglesias B."/>
            <person name="Bennasar-Figueras A."/>
            <person name="Seeger M."/>
            <person name="Moore E."/>
        </authorList>
    </citation>
    <scope>NUCLEOTIDE SEQUENCE [LARGE SCALE GENOMIC DNA]</scope>
    <source>
        <strain evidence="9 10">CCUG 70868</strain>
    </source>
</reference>
<evidence type="ECO:0000256" key="1">
    <source>
        <dbReference type="ARBA" id="ARBA00022512"/>
    </source>
</evidence>
<dbReference type="RefSeq" id="WP_209628609.1">
    <property type="nucleotide sequence ID" value="NZ_PRDG01000005.1"/>
</dbReference>
<keyword evidence="3 7" id="KW-0732">Signal</keyword>
<evidence type="ECO:0000256" key="4">
    <source>
        <dbReference type="ARBA" id="ARBA00023088"/>
    </source>
</evidence>
<feature type="compositionally biased region" description="Basic and acidic residues" evidence="5">
    <location>
        <begin position="55"/>
        <end position="85"/>
    </location>
</feature>
<dbReference type="PROSITE" id="PS51257">
    <property type="entry name" value="PROKAR_LIPOPROTEIN"/>
    <property type="match status" value="1"/>
</dbReference>
<keyword evidence="1" id="KW-0134">Cell wall</keyword>
<organism evidence="9 10">
    <name type="scientific">Streptococcus oricebi</name>
    <dbReference type="NCBI Taxonomy" id="1547447"/>
    <lineage>
        <taxon>Bacteria</taxon>
        <taxon>Bacillati</taxon>
        <taxon>Bacillota</taxon>
        <taxon>Bacilli</taxon>
        <taxon>Lactobacillales</taxon>
        <taxon>Streptococcaceae</taxon>
        <taxon>Streptococcus</taxon>
    </lineage>
</organism>
<accession>A0ABS5B6B3</accession>
<evidence type="ECO:0000313" key="9">
    <source>
        <dbReference type="EMBL" id="MBP2624026.1"/>
    </source>
</evidence>